<comment type="caution">
    <text evidence="2">The sequence shown here is derived from an EMBL/GenBank/DDBJ whole genome shotgun (WGS) entry which is preliminary data.</text>
</comment>
<gene>
    <name evidence="2" type="ORF">GCM10018793_47920</name>
</gene>
<dbReference type="AlphaFoldDB" id="A0A919L689"/>
<sequence>MNNYPLHSATGWVKSTYSNGDGGDCLEWAPAAARRSGTVPVRDSKTPYGPVLAIPAHHWSSFVTAVKHGELRAP</sequence>
<evidence type="ECO:0000313" key="2">
    <source>
        <dbReference type="EMBL" id="GHH84191.1"/>
    </source>
</evidence>
<dbReference type="Proteomes" id="UP000603708">
    <property type="component" value="Unassembled WGS sequence"/>
</dbReference>
<accession>A0A919L689</accession>
<keyword evidence="3" id="KW-1185">Reference proteome</keyword>
<dbReference type="RefSeq" id="WP_189935418.1">
    <property type="nucleotide sequence ID" value="NZ_BNCD01000015.1"/>
</dbReference>
<dbReference type="InterPro" id="IPR007278">
    <property type="entry name" value="DUF397"/>
</dbReference>
<dbReference type="EMBL" id="BNCD01000015">
    <property type="protein sequence ID" value="GHH84191.1"/>
    <property type="molecule type" value="Genomic_DNA"/>
</dbReference>
<evidence type="ECO:0000259" key="1">
    <source>
        <dbReference type="Pfam" id="PF04149"/>
    </source>
</evidence>
<feature type="domain" description="DUF397" evidence="1">
    <location>
        <begin position="11"/>
        <end position="67"/>
    </location>
</feature>
<proteinExistence type="predicted"/>
<name>A0A919L689_9ACTN</name>
<protein>
    <recommendedName>
        <fullName evidence="1">DUF397 domain-containing protein</fullName>
    </recommendedName>
</protein>
<dbReference type="Pfam" id="PF04149">
    <property type="entry name" value="DUF397"/>
    <property type="match status" value="1"/>
</dbReference>
<organism evidence="2 3">
    <name type="scientific">Streptomyces sulfonofaciens</name>
    <dbReference type="NCBI Taxonomy" id="68272"/>
    <lineage>
        <taxon>Bacteria</taxon>
        <taxon>Bacillati</taxon>
        <taxon>Actinomycetota</taxon>
        <taxon>Actinomycetes</taxon>
        <taxon>Kitasatosporales</taxon>
        <taxon>Streptomycetaceae</taxon>
        <taxon>Streptomyces</taxon>
    </lineage>
</organism>
<evidence type="ECO:0000313" key="3">
    <source>
        <dbReference type="Proteomes" id="UP000603708"/>
    </source>
</evidence>
<reference evidence="2" key="1">
    <citation type="journal article" date="2014" name="Int. J. Syst. Evol. Microbiol.">
        <title>Complete genome sequence of Corynebacterium casei LMG S-19264T (=DSM 44701T), isolated from a smear-ripened cheese.</title>
        <authorList>
            <consortium name="US DOE Joint Genome Institute (JGI-PGF)"/>
            <person name="Walter F."/>
            <person name="Albersmeier A."/>
            <person name="Kalinowski J."/>
            <person name="Ruckert C."/>
        </authorList>
    </citation>
    <scope>NUCLEOTIDE SEQUENCE</scope>
    <source>
        <strain evidence="2">JCM 5069</strain>
    </source>
</reference>
<reference evidence="2" key="2">
    <citation type="submission" date="2020-09" db="EMBL/GenBank/DDBJ databases">
        <authorList>
            <person name="Sun Q."/>
            <person name="Ohkuma M."/>
        </authorList>
    </citation>
    <scope>NUCLEOTIDE SEQUENCE</scope>
    <source>
        <strain evidence="2">JCM 5069</strain>
    </source>
</reference>